<reference evidence="8 9" key="1">
    <citation type="submission" date="2018-03" db="EMBL/GenBank/DDBJ databases">
        <title>Genomic Encyclopedia of Archaeal and Bacterial Type Strains, Phase II (KMG-II): from individual species to whole genera.</title>
        <authorList>
            <person name="Goeker M."/>
        </authorList>
    </citation>
    <scope>NUCLEOTIDE SEQUENCE [LARGE SCALE GENOMIC DNA]</scope>
    <source>
        <strain evidence="8 9">DSM 100346</strain>
    </source>
</reference>
<comment type="similarity">
    <text evidence="2">Belongs to the SusD family.</text>
</comment>
<accession>A0A316ABM4</accession>
<evidence type="ECO:0000256" key="3">
    <source>
        <dbReference type="ARBA" id="ARBA00022729"/>
    </source>
</evidence>
<comment type="subcellular location">
    <subcellularLocation>
        <location evidence="1">Cell outer membrane</location>
    </subcellularLocation>
</comment>
<dbReference type="SUPFAM" id="SSF48452">
    <property type="entry name" value="TPR-like"/>
    <property type="match status" value="1"/>
</dbReference>
<gene>
    <name evidence="8" type="ORF">CLV98_11826</name>
</gene>
<organism evidence="8 9">
    <name type="scientific">Dyadobacter jejuensis</name>
    <dbReference type="NCBI Taxonomy" id="1082580"/>
    <lineage>
        <taxon>Bacteria</taxon>
        <taxon>Pseudomonadati</taxon>
        <taxon>Bacteroidota</taxon>
        <taxon>Cytophagia</taxon>
        <taxon>Cytophagales</taxon>
        <taxon>Spirosomataceae</taxon>
        <taxon>Dyadobacter</taxon>
    </lineage>
</organism>
<dbReference type="AlphaFoldDB" id="A0A316ABM4"/>
<dbReference type="Pfam" id="PF07980">
    <property type="entry name" value="SusD_RagB"/>
    <property type="match status" value="1"/>
</dbReference>
<evidence type="ECO:0000256" key="4">
    <source>
        <dbReference type="ARBA" id="ARBA00023136"/>
    </source>
</evidence>
<evidence type="ECO:0000259" key="6">
    <source>
        <dbReference type="Pfam" id="PF07980"/>
    </source>
</evidence>
<evidence type="ECO:0000256" key="1">
    <source>
        <dbReference type="ARBA" id="ARBA00004442"/>
    </source>
</evidence>
<evidence type="ECO:0000259" key="7">
    <source>
        <dbReference type="Pfam" id="PF14322"/>
    </source>
</evidence>
<comment type="caution">
    <text evidence="8">The sequence shown here is derived from an EMBL/GenBank/DDBJ whole genome shotgun (WGS) entry which is preliminary data.</text>
</comment>
<dbReference type="RefSeq" id="WP_109677875.1">
    <property type="nucleotide sequence ID" value="NZ_QGDT01000018.1"/>
</dbReference>
<keyword evidence="4" id="KW-0472">Membrane</keyword>
<protein>
    <submittedName>
        <fullName evidence="8">Putative outer membrane starch-binding protein</fullName>
    </submittedName>
</protein>
<evidence type="ECO:0000256" key="2">
    <source>
        <dbReference type="ARBA" id="ARBA00006275"/>
    </source>
</evidence>
<dbReference type="Proteomes" id="UP000245880">
    <property type="component" value="Unassembled WGS sequence"/>
</dbReference>
<dbReference type="PROSITE" id="PS51257">
    <property type="entry name" value="PROKAR_LIPOPROTEIN"/>
    <property type="match status" value="1"/>
</dbReference>
<proteinExistence type="inferred from homology"/>
<keyword evidence="9" id="KW-1185">Reference proteome</keyword>
<evidence type="ECO:0000313" key="9">
    <source>
        <dbReference type="Proteomes" id="UP000245880"/>
    </source>
</evidence>
<evidence type="ECO:0000256" key="5">
    <source>
        <dbReference type="ARBA" id="ARBA00023237"/>
    </source>
</evidence>
<feature type="domain" description="SusD-like N-terminal" evidence="7">
    <location>
        <begin position="25"/>
        <end position="222"/>
    </location>
</feature>
<dbReference type="GO" id="GO:0009279">
    <property type="term" value="C:cell outer membrane"/>
    <property type="evidence" value="ECO:0007669"/>
    <property type="project" value="UniProtKB-SubCell"/>
</dbReference>
<dbReference type="EMBL" id="QGDT01000018">
    <property type="protein sequence ID" value="PWJ54264.1"/>
    <property type="molecule type" value="Genomic_DNA"/>
</dbReference>
<evidence type="ECO:0000313" key="8">
    <source>
        <dbReference type="EMBL" id="PWJ54264.1"/>
    </source>
</evidence>
<keyword evidence="3" id="KW-0732">Signal</keyword>
<sequence>MKNIRTYLLACILFTGCLLPTSCTEFLKEEVYTQYDPENFLNTEDGIKKVLVGAYSQLQVNGGMREDQFTLSEFPTDLTLESGGQFEKDALPYINFQWDASSSFLRAIWANMYTAIRNANVLLENIDNITSIPADRLAQYKAEGTFIRAEAYAHLYRYFGPVPLIVSSGTDDLQPSRPTDEAFVSFVASELEASAKDLPVKQDLYGKATKGAALAVLTKFYLNTKQWEKSAATSLQVMELNQYKLFPAIEDLFAVENELNDEYIYVYPCLAQGPGNAYMAHAFPPNYPIQSNWINYGAQFRTYTAFVKSFLPEDRRLKMFVTEYTDTKGVLQKLLEDESGKALDNARSFKYRPDPNAISQNNGNDIPVIRYADILLSRAEALNEMNGPNEESIALINKVRQRAGILDLNLSDFSTKESLRNHLLKERGWEFFTEGKRREDLIRMGQFISNAVARGKNAQPHQVLYPLPQSEIDANPNLKQNDGY</sequence>
<dbReference type="OrthoDB" id="636214at2"/>
<dbReference type="InterPro" id="IPR011990">
    <property type="entry name" value="TPR-like_helical_dom_sf"/>
</dbReference>
<feature type="domain" description="RagB/SusD" evidence="6">
    <location>
        <begin position="356"/>
        <end position="484"/>
    </location>
</feature>
<name>A0A316ABM4_9BACT</name>
<dbReference type="InterPro" id="IPR012944">
    <property type="entry name" value="SusD_RagB_dom"/>
</dbReference>
<dbReference type="CDD" id="cd08977">
    <property type="entry name" value="SusD"/>
    <property type="match status" value="1"/>
</dbReference>
<dbReference type="Pfam" id="PF14322">
    <property type="entry name" value="SusD-like_3"/>
    <property type="match status" value="1"/>
</dbReference>
<dbReference type="Gene3D" id="1.25.40.390">
    <property type="match status" value="1"/>
</dbReference>
<keyword evidence="5" id="KW-0998">Cell outer membrane</keyword>
<dbReference type="InterPro" id="IPR033985">
    <property type="entry name" value="SusD-like_N"/>
</dbReference>